<accession>A0A0A6P9P0</accession>
<dbReference type="SUPFAM" id="SSF52172">
    <property type="entry name" value="CheY-like"/>
    <property type="match status" value="1"/>
</dbReference>
<dbReference type="InterPro" id="IPR052016">
    <property type="entry name" value="Bact_Sigma-Reg"/>
</dbReference>
<dbReference type="SMART" id="SM00448">
    <property type="entry name" value="REC"/>
    <property type="match status" value="1"/>
</dbReference>
<gene>
    <name evidence="4" type="ORF">PN36_27315</name>
</gene>
<dbReference type="PANTHER" id="PTHR43156">
    <property type="entry name" value="STAGE II SPORULATION PROTEIN E-RELATED"/>
    <property type="match status" value="1"/>
</dbReference>
<name>A0A0A6P9P0_9GAMM</name>
<dbReference type="InterPro" id="IPR001932">
    <property type="entry name" value="PPM-type_phosphatase-like_dom"/>
</dbReference>
<dbReference type="GO" id="GO:0016791">
    <property type="term" value="F:phosphatase activity"/>
    <property type="evidence" value="ECO:0007669"/>
    <property type="project" value="TreeGrafter"/>
</dbReference>
<evidence type="ECO:0000259" key="3">
    <source>
        <dbReference type="PROSITE" id="PS50110"/>
    </source>
</evidence>
<evidence type="ECO:0000313" key="4">
    <source>
        <dbReference type="EMBL" id="KHD06949.1"/>
    </source>
</evidence>
<dbReference type="Pfam" id="PF00072">
    <property type="entry name" value="Response_reg"/>
    <property type="match status" value="1"/>
</dbReference>
<dbReference type="Pfam" id="PF07228">
    <property type="entry name" value="SpoIIE"/>
    <property type="match status" value="1"/>
</dbReference>
<dbReference type="Gene3D" id="3.60.40.10">
    <property type="entry name" value="PPM-type phosphatase domain"/>
    <property type="match status" value="1"/>
</dbReference>
<keyword evidence="2" id="KW-0597">Phosphoprotein</keyword>
<dbReference type="InterPro" id="IPR001789">
    <property type="entry name" value="Sig_transdc_resp-reg_receiver"/>
</dbReference>
<dbReference type="InterPro" id="IPR011006">
    <property type="entry name" value="CheY-like_superfamily"/>
</dbReference>
<proteinExistence type="predicted"/>
<evidence type="ECO:0000313" key="5">
    <source>
        <dbReference type="Proteomes" id="UP000030428"/>
    </source>
</evidence>
<evidence type="ECO:0000256" key="1">
    <source>
        <dbReference type="ARBA" id="ARBA00022801"/>
    </source>
</evidence>
<dbReference type="Gene3D" id="3.40.50.2300">
    <property type="match status" value="1"/>
</dbReference>
<dbReference type="CDD" id="cd00156">
    <property type="entry name" value="REC"/>
    <property type="match status" value="1"/>
</dbReference>
<organism evidence="4 5">
    <name type="scientific">Candidatus Thiomargarita nelsonii</name>
    <dbReference type="NCBI Taxonomy" id="1003181"/>
    <lineage>
        <taxon>Bacteria</taxon>
        <taxon>Pseudomonadati</taxon>
        <taxon>Pseudomonadota</taxon>
        <taxon>Gammaproteobacteria</taxon>
        <taxon>Thiotrichales</taxon>
        <taxon>Thiotrichaceae</taxon>
        <taxon>Thiomargarita</taxon>
    </lineage>
</organism>
<dbReference type="EMBL" id="JSZA02000167">
    <property type="protein sequence ID" value="KHD06949.1"/>
    <property type="molecule type" value="Genomic_DNA"/>
</dbReference>
<dbReference type="PROSITE" id="PS50110">
    <property type="entry name" value="RESPONSE_REGULATORY"/>
    <property type="match status" value="1"/>
</dbReference>
<dbReference type="PANTHER" id="PTHR43156:SF2">
    <property type="entry name" value="STAGE II SPORULATION PROTEIN E"/>
    <property type="match status" value="1"/>
</dbReference>
<comment type="caution">
    <text evidence="4">The sequence shown here is derived from an EMBL/GenBank/DDBJ whole genome shotgun (WGS) entry which is preliminary data.</text>
</comment>
<keyword evidence="1" id="KW-0378">Hydrolase</keyword>
<dbReference type="AlphaFoldDB" id="A0A0A6P9P0"/>
<dbReference type="SMART" id="SM00331">
    <property type="entry name" value="PP2C_SIG"/>
    <property type="match status" value="1"/>
</dbReference>
<keyword evidence="5" id="KW-1185">Reference proteome</keyword>
<evidence type="ECO:0000256" key="2">
    <source>
        <dbReference type="PROSITE-ProRule" id="PRU00169"/>
    </source>
</evidence>
<protein>
    <recommendedName>
        <fullName evidence="3">Response regulatory domain-containing protein</fullName>
    </recommendedName>
</protein>
<dbReference type="Proteomes" id="UP000030428">
    <property type="component" value="Unassembled WGS sequence"/>
</dbReference>
<feature type="modified residue" description="4-aspartylphosphate" evidence="2">
    <location>
        <position position="52"/>
    </location>
</feature>
<sequence length="402" mass="45552">MKILLVEDSLTVRLLLKNWLENYGYTVILAENGQQAWEILQQQHDIFLVLSDWMMPMMDGIQLCQAIRGANWPFYIYFILMTSKGEKNAVIQGMEAGADDFLVKPVDKDELRVRLSAGERIIQLEQTLAKRNQALAESQRKIQFAYEQMSQDLEAAATTQKSLLPKPCTLGKTQFDWFFYPSSFVAGDMFNYFELGNEYLGFYQLDVAGHGVSSALLSFALNHRIANNPAQRELLLQPSKQGCLLPIPPEKVVATLNQEFQGNIEQSSYFTMIYGYINQGTGEIRLTQAGHPKPVHLSRANRQARLCGEGGFPVGMLPNLNYDSFSIQLQPGDRFFIYSDGVTECMNCAGEFFSESRLLQLIEETSDKPLTEVLKELGTSLKNWHNNTAFDDDVTMLAFERL</sequence>
<feature type="domain" description="Response regulatory" evidence="3">
    <location>
        <begin position="2"/>
        <end position="119"/>
    </location>
</feature>
<reference evidence="4 5" key="1">
    <citation type="journal article" date="2016" name="Front. Microbiol.">
        <title>Single-Cell (Meta-)Genomics of a Dimorphic Candidatus Thiomargarita nelsonii Reveals Genomic Plasticity.</title>
        <authorList>
            <person name="Flood B.E."/>
            <person name="Fliss P."/>
            <person name="Jones D.S."/>
            <person name="Dick G.J."/>
            <person name="Jain S."/>
            <person name="Kaster A.K."/>
            <person name="Winkel M."/>
            <person name="Mussmann M."/>
            <person name="Bailey J."/>
        </authorList>
    </citation>
    <scope>NUCLEOTIDE SEQUENCE [LARGE SCALE GENOMIC DNA]</scope>
    <source>
        <strain evidence="4">Hydrate Ridge</strain>
    </source>
</reference>
<dbReference type="InterPro" id="IPR036457">
    <property type="entry name" value="PPM-type-like_dom_sf"/>
</dbReference>
<dbReference type="GO" id="GO:0000160">
    <property type="term" value="P:phosphorelay signal transduction system"/>
    <property type="evidence" value="ECO:0007669"/>
    <property type="project" value="InterPro"/>
</dbReference>